<dbReference type="OrthoDB" id="2500073at2759"/>
<feature type="region of interest" description="Disordered" evidence="1">
    <location>
        <begin position="1"/>
        <end position="99"/>
    </location>
</feature>
<reference evidence="2 3" key="1">
    <citation type="submission" date="2014-04" db="EMBL/GenBank/DDBJ databases">
        <title>Evolutionary Origins and Diversification of the Mycorrhizal Mutualists.</title>
        <authorList>
            <consortium name="DOE Joint Genome Institute"/>
            <consortium name="Mycorrhizal Genomics Consortium"/>
            <person name="Kohler A."/>
            <person name="Kuo A."/>
            <person name="Nagy L.G."/>
            <person name="Floudas D."/>
            <person name="Copeland A."/>
            <person name="Barry K.W."/>
            <person name="Cichocki N."/>
            <person name="Veneault-Fourrey C."/>
            <person name="LaButti K."/>
            <person name="Lindquist E.A."/>
            <person name="Lipzen A."/>
            <person name="Lundell T."/>
            <person name="Morin E."/>
            <person name="Murat C."/>
            <person name="Riley R."/>
            <person name="Ohm R."/>
            <person name="Sun H."/>
            <person name="Tunlid A."/>
            <person name="Henrissat B."/>
            <person name="Grigoriev I.V."/>
            <person name="Hibbett D.S."/>
            <person name="Martin F."/>
        </authorList>
    </citation>
    <scope>NUCLEOTIDE SEQUENCE [LARGE SCALE GENOMIC DNA]</scope>
    <source>
        <strain evidence="2 3">MD-312</strain>
    </source>
</reference>
<evidence type="ECO:0000313" key="2">
    <source>
        <dbReference type="EMBL" id="KIJ62251.1"/>
    </source>
</evidence>
<proteinExistence type="predicted"/>
<organism evidence="2 3">
    <name type="scientific">Hydnomerulius pinastri MD-312</name>
    <dbReference type="NCBI Taxonomy" id="994086"/>
    <lineage>
        <taxon>Eukaryota</taxon>
        <taxon>Fungi</taxon>
        <taxon>Dikarya</taxon>
        <taxon>Basidiomycota</taxon>
        <taxon>Agaricomycotina</taxon>
        <taxon>Agaricomycetes</taxon>
        <taxon>Agaricomycetidae</taxon>
        <taxon>Boletales</taxon>
        <taxon>Boletales incertae sedis</taxon>
        <taxon>Leucogyrophana</taxon>
    </lineage>
</organism>
<accession>A0A0C9WCL2</accession>
<name>A0A0C9WCL2_9AGAM</name>
<dbReference type="AlphaFoldDB" id="A0A0C9WCL2"/>
<dbReference type="EMBL" id="KN839856">
    <property type="protein sequence ID" value="KIJ62251.1"/>
    <property type="molecule type" value="Genomic_DNA"/>
</dbReference>
<sequence length="99" mass="10496">MSTSGVHPSAVGRDTQPERRASSTQGDGYSEDPSLPPQRLAGAAGLGPNYGKDAGFGDKIGGLTEEIKGKILRKPEVTEHGHDRRTGQLKRKEEENVGA</sequence>
<evidence type="ECO:0000313" key="3">
    <source>
        <dbReference type="Proteomes" id="UP000053820"/>
    </source>
</evidence>
<feature type="compositionally biased region" description="Basic and acidic residues" evidence="1">
    <location>
        <begin position="65"/>
        <end position="99"/>
    </location>
</feature>
<keyword evidence="3" id="KW-1185">Reference proteome</keyword>
<gene>
    <name evidence="2" type="ORF">HYDPIDRAFT_114732</name>
</gene>
<dbReference type="HOGENOM" id="CLU_114638_1_0_1"/>
<protein>
    <submittedName>
        <fullName evidence="2">Uncharacterized protein</fullName>
    </submittedName>
</protein>
<evidence type="ECO:0000256" key="1">
    <source>
        <dbReference type="SAM" id="MobiDB-lite"/>
    </source>
</evidence>
<dbReference type="Proteomes" id="UP000053820">
    <property type="component" value="Unassembled WGS sequence"/>
</dbReference>